<organism evidence="2 3">
    <name type="scientific">Mesorhizobium ventifaucium</name>
    <dbReference type="NCBI Taxonomy" id="666020"/>
    <lineage>
        <taxon>Bacteria</taxon>
        <taxon>Pseudomonadati</taxon>
        <taxon>Pseudomonadota</taxon>
        <taxon>Alphaproteobacteria</taxon>
        <taxon>Hyphomicrobiales</taxon>
        <taxon>Phyllobacteriaceae</taxon>
        <taxon>Mesorhizobium</taxon>
    </lineage>
</organism>
<evidence type="ECO:0000313" key="3">
    <source>
        <dbReference type="Proteomes" id="UP001152604"/>
    </source>
</evidence>
<protein>
    <recommendedName>
        <fullName evidence="4">DUF1403 family protein</fullName>
    </recommendedName>
</protein>
<feature type="region of interest" description="Disordered" evidence="1">
    <location>
        <begin position="50"/>
        <end position="81"/>
    </location>
</feature>
<name>A0ABM9DKK8_9HYPH</name>
<evidence type="ECO:0008006" key="4">
    <source>
        <dbReference type="Google" id="ProtNLM"/>
    </source>
</evidence>
<feature type="compositionally biased region" description="Low complexity" evidence="1">
    <location>
        <begin position="55"/>
        <end position="68"/>
    </location>
</feature>
<reference evidence="2" key="1">
    <citation type="submission" date="2022-03" db="EMBL/GenBank/DDBJ databases">
        <authorList>
            <person name="Brunel B."/>
        </authorList>
    </citation>
    <scope>NUCLEOTIDE SEQUENCE</scope>
    <source>
        <strain evidence="2">STM4922sample</strain>
    </source>
</reference>
<evidence type="ECO:0000256" key="1">
    <source>
        <dbReference type="SAM" id="MobiDB-lite"/>
    </source>
</evidence>
<feature type="region of interest" description="Disordered" evidence="1">
    <location>
        <begin position="103"/>
        <end position="129"/>
    </location>
</feature>
<dbReference type="Proteomes" id="UP001152604">
    <property type="component" value="Unassembled WGS sequence"/>
</dbReference>
<sequence>MGRHPLAFRFLGVAGARRSARDQCSPQRTANLSRAVREIHIHSLRWDQGRRMMSRRTASAGTAAAGAASRHESETLAPRDPVIEPDELSLLAAFRLLDARRRGIPGRPRGERRPRARRTLGKSRESRRDLIRERPLLGARNCRSRRRRNRARGRL</sequence>
<proteinExistence type="predicted"/>
<keyword evidence="3" id="KW-1185">Reference proteome</keyword>
<comment type="caution">
    <text evidence="2">The sequence shown here is derived from an EMBL/GenBank/DDBJ whole genome shotgun (WGS) entry which is preliminary data.</text>
</comment>
<dbReference type="EMBL" id="CAKXZS010000011">
    <property type="protein sequence ID" value="CAH2397160.1"/>
    <property type="molecule type" value="Genomic_DNA"/>
</dbReference>
<gene>
    <name evidence="2" type="ORF">MES4922_190019</name>
</gene>
<evidence type="ECO:0000313" key="2">
    <source>
        <dbReference type="EMBL" id="CAH2397160.1"/>
    </source>
</evidence>
<accession>A0ABM9DKK8</accession>